<organism evidence="7 8">
    <name type="scientific">Necator americanus</name>
    <name type="common">Human hookworm</name>
    <dbReference type="NCBI Taxonomy" id="51031"/>
    <lineage>
        <taxon>Eukaryota</taxon>
        <taxon>Metazoa</taxon>
        <taxon>Ecdysozoa</taxon>
        <taxon>Nematoda</taxon>
        <taxon>Chromadorea</taxon>
        <taxon>Rhabditida</taxon>
        <taxon>Rhabditina</taxon>
        <taxon>Rhabditomorpha</taxon>
        <taxon>Strongyloidea</taxon>
        <taxon>Ancylostomatidae</taxon>
        <taxon>Bunostominae</taxon>
        <taxon>Necator</taxon>
    </lineage>
</organism>
<name>W2T8Y2_NECAM</name>
<evidence type="ECO:0000256" key="2">
    <source>
        <dbReference type="ARBA" id="ARBA00010112"/>
    </source>
</evidence>
<dbReference type="AlphaFoldDB" id="W2T8Y2"/>
<dbReference type="CTD" id="25343117"/>
<gene>
    <name evidence="7" type="ORF">NECAME_03079</name>
</gene>
<keyword evidence="8" id="KW-1185">Reference proteome</keyword>
<dbReference type="PANTHER" id="PTHR21700:SF28">
    <property type="entry name" value="TRANSTHYRETIN-LIKE FAMILY PROTEIN"/>
    <property type="match status" value="1"/>
</dbReference>
<feature type="chain" id="PRO_5004824928" evidence="6">
    <location>
        <begin position="18"/>
        <end position="77"/>
    </location>
</feature>
<dbReference type="EMBL" id="KI660157">
    <property type="protein sequence ID" value="ETN77661.1"/>
    <property type="molecule type" value="Genomic_DNA"/>
</dbReference>
<dbReference type="PANTHER" id="PTHR21700">
    <property type="entry name" value="TRANSTHYRETIN-LIKE FAMILY PROTEIN-RELATED"/>
    <property type="match status" value="1"/>
</dbReference>
<dbReference type="KEGG" id="nai:NECAME_03079"/>
<evidence type="ECO:0000256" key="3">
    <source>
        <dbReference type="ARBA" id="ARBA00022525"/>
    </source>
</evidence>
<accession>W2T8Y2</accession>
<dbReference type="Pfam" id="PF01060">
    <property type="entry name" value="TTR-52"/>
    <property type="match status" value="1"/>
</dbReference>
<keyword evidence="4 6" id="KW-0732">Signal</keyword>
<evidence type="ECO:0000256" key="1">
    <source>
        <dbReference type="ARBA" id="ARBA00004613"/>
    </source>
</evidence>
<comment type="subcellular location">
    <subcellularLocation>
        <location evidence="1">Secreted</location>
    </subcellularLocation>
</comment>
<feature type="signal peptide" evidence="6">
    <location>
        <begin position="1"/>
        <end position="17"/>
    </location>
</feature>
<dbReference type="OrthoDB" id="5772578at2759"/>
<dbReference type="GO" id="GO:0005576">
    <property type="term" value="C:extracellular region"/>
    <property type="evidence" value="ECO:0007669"/>
    <property type="project" value="UniProtKB-SubCell"/>
</dbReference>
<reference evidence="8" key="1">
    <citation type="journal article" date="2014" name="Nat. Genet.">
        <title>Genome of the human hookworm Necator americanus.</title>
        <authorList>
            <person name="Tang Y.T."/>
            <person name="Gao X."/>
            <person name="Rosa B.A."/>
            <person name="Abubucker S."/>
            <person name="Hallsworth-Pepin K."/>
            <person name="Martin J."/>
            <person name="Tyagi R."/>
            <person name="Heizer E."/>
            <person name="Zhang X."/>
            <person name="Bhonagiri-Palsikar V."/>
            <person name="Minx P."/>
            <person name="Warren W.C."/>
            <person name="Wang Q."/>
            <person name="Zhan B."/>
            <person name="Hotez P.J."/>
            <person name="Sternberg P.W."/>
            <person name="Dougall A."/>
            <person name="Gaze S.T."/>
            <person name="Mulvenna J."/>
            <person name="Sotillo J."/>
            <person name="Ranganathan S."/>
            <person name="Rabelo E.M."/>
            <person name="Wilson R.K."/>
            <person name="Felgner P.L."/>
            <person name="Bethony J."/>
            <person name="Hawdon J.M."/>
            <person name="Gasser R.B."/>
            <person name="Loukas A."/>
            <person name="Mitreva M."/>
        </authorList>
    </citation>
    <scope>NUCLEOTIDE SEQUENCE [LARGE SCALE GENOMIC DNA]</scope>
</reference>
<dbReference type="OMA" id="AHNCKAK"/>
<dbReference type="InterPro" id="IPR001534">
    <property type="entry name" value="Transthyretin-like"/>
</dbReference>
<evidence type="ECO:0000256" key="6">
    <source>
        <dbReference type="SAM" id="SignalP"/>
    </source>
</evidence>
<evidence type="ECO:0000313" key="8">
    <source>
        <dbReference type="Proteomes" id="UP000053676"/>
    </source>
</evidence>
<dbReference type="InterPro" id="IPR038479">
    <property type="entry name" value="Transthyretin-like_sf"/>
</dbReference>
<dbReference type="GeneID" id="25343117"/>
<comment type="similarity">
    <text evidence="2">Belongs to the nematode transthyretin-like family.</text>
</comment>
<feature type="region of interest" description="Disordered" evidence="5">
    <location>
        <begin position="55"/>
        <end position="77"/>
    </location>
</feature>
<evidence type="ECO:0000256" key="4">
    <source>
        <dbReference type="ARBA" id="ARBA00022729"/>
    </source>
</evidence>
<evidence type="ECO:0000313" key="7">
    <source>
        <dbReference type="EMBL" id="ETN77661.1"/>
    </source>
</evidence>
<dbReference type="GO" id="GO:0009986">
    <property type="term" value="C:cell surface"/>
    <property type="evidence" value="ECO:0007669"/>
    <property type="project" value="InterPro"/>
</dbReference>
<dbReference type="Gene3D" id="2.60.40.3330">
    <property type="match status" value="1"/>
</dbReference>
<sequence>MLLFASILLSMISIARSIGRTQSTAVEGILMCGEQQARGVLVKLFEDDTLTPDELMDSAETDSHGKFKLSGSADEVR</sequence>
<dbReference type="Proteomes" id="UP000053676">
    <property type="component" value="Unassembled WGS sequence"/>
</dbReference>
<proteinExistence type="inferred from homology"/>
<protein>
    <submittedName>
        <fullName evidence="7">Transthyretin-like family protein</fullName>
    </submittedName>
</protein>
<evidence type="ECO:0000256" key="5">
    <source>
        <dbReference type="SAM" id="MobiDB-lite"/>
    </source>
</evidence>
<keyword evidence="3" id="KW-0964">Secreted</keyword>